<evidence type="ECO:0000256" key="2">
    <source>
        <dbReference type="ARBA" id="ARBA00022475"/>
    </source>
</evidence>
<proteinExistence type="predicted"/>
<feature type="transmembrane region" description="Helical" evidence="6">
    <location>
        <begin position="400"/>
        <end position="423"/>
    </location>
</feature>
<evidence type="ECO:0000256" key="6">
    <source>
        <dbReference type="SAM" id="Phobius"/>
    </source>
</evidence>
<comment type="caution">
    <text evidence="9">The sequence shown here is derived from an EMBL/GenBank/DDBJ whole genome shotgun (WGS) entry which is preliminary data.</text>
</comment>
<dbReference type="RefSeq" id="WP_204632716.1">
    <property type="nucleotide sequence ID" value="NZ_BSOC01000005.1"/>
</dbReference>
<evidence type="ECO:0000256" key="5">
    <source>
        <dbReference type="ARBA" id="ARBA00023136"/>
    </source>
</evidence>
<dbReference type="EMBL" id="JADIKF010000040">
    <property type="protein sequence ID" value="MBM7131110.1"/>
    <property type="molecule type" value="Genomic_DNA"/>
</dbReference>
<keyword evidence="3 6" id="KW-0812">Transmembrane</keyword>
<feature type="domain" description="MacB-like periplasmic core" evidence="8">
    <location>
        <begin position="20"/>
        <end position="266"/>
    </location>
</feature>
<keyword evidence="10" id="KW-1185">Reference proteome</keyword>
<name>A0ABS2KJL7_9GAMM</name>
<dbReference type="Proteomes" id="UP001430193">
    <property type="component" value="Unassembled WGS sequence"/>
</dbReference>
<evidence type="ECO:0000313" key="10">
    <source>
        <dbReference type="Proteomes" id="UP001430193"/>
    </source>
</evidence>
<feature type="transmembrane region" description="Helical" evidence="6">
    <location>
        <begin position="312"/>
        <end position="334"/>
    </location>
</feature>
<feature type="domain" description="ABC3 transporter permease C-terminal" evidence="7">
    <location>
        <begin position="313"/>
        <end position="430"/>
    </location>
</feature>
<dbReference type="PANTHER" id="PTHR30572">
    <property type="entry name" value="MEMBRANE COMPONENT OF TRANSPORTER-RELATED"/>
    <property type="match status" value="1"/>
</dbReference>
<keyword evidence="4 6" id="KW-1133">Transmembrane helix</keyword>
<feature type="transmembrane region" description="Helical" evidence="6">
    <location>
        <begin position="355"/>
        <end position="388"/>
    </location>
</feature>
<sequence>MFAYYLRLGLRSLRRNPLLTLLMVVAIGFGVAASMTAYAVLRATSNNPIPQKSSQLFAPQIDNAGPPFTAENDGEPSDLMSYIDTMALMQAHRAQRQTALYSIGVSIMPADAAQLPFQVPSYAGYADTFAMFDIPFLYGSGWSAAEDQSRAAVAVIGRQLNDELFHGANSVGRNIVLDGHSYRIVGVMNDWNPQPVFYDVHSTKGFTDATQLFIPFTHAIDLKIPAAGVDLCNVTADAGWDAWLHSECTWINYWVELPDRSSVTAYRNYLQGYAAEQQRAGRFKWAPNIRLRNVTQWLDYEQVVPPESKISLLISLGFFVICLVNTVGLLLAKFMRRAPEIGVRRALGASRRSIYAQFLVEAGAIGLSGGVLGVLMTGAGVLGIGLVFDPSIARLATLDLSLAGLTLGVAVFATVLAAFYPAWRAARVQPSWQLKSS</sequence>
<dbReference type="InterPro" id="IPR003838">
    <property type="entry name" value="ABC3_permease_C"/>
</dbReference>
<dbReference type="Pfam" id="PF12704">
    <property type="entry name" value="MacB_PCD"/>
    <property type="match status" value="1"/>
</dbReference>
<comment type="subcellular location">
    <subcellularLocation>
        <location evidence="1">Cell membrane</location>
        <topology evidence="1">Multi-pass membrane protein</topology>
    </subcellularLocation>
</comment>
<feature type="transmembrane region" description="Helical" evidence="6">
    <location>
        <begin position="21"/>
        <end position="41"/>
    </location>
</feature>
<evidence type="ECO:0000256" key="1">
    <source>
        <dbReference type="ARBA" id="ARBA00004651"/>
    </source>
</evidence>
<keyword evidence="5 6" id="KW-0472">Membrane</keyword>
<dbReference type="InterPro" id="IPR050250">
    <property type="entry name" value="Macrolide_Exporter_MacB"/>
</dbReference>
<evidence type="ECO:0000259" key="8">
    <source>
        <dbReference type="Pfam" id="PF12704"/>
    </source>
</evidence>
<organism evidence="9 10">
    <name type="scientific">Dyella mobilis</name>
    <dbReference type="NCBI Taxonomy" id="1849582"/>
    <lineage>
        <taxon>Bacteria</taxon>
        <taxon>Pseudomonadati</taxon>
        <taxon>Pseudomonadota</taxon>
        <taxon>Gammaproteobacteria</taxon>
        <taxon>Lysobacterales</taxon>
        <taxon>Rhodanobacteraceae</taxon>
        <taxon>Dyella</taxon>
    </lineage>
</organism>
<protein>
    <submittedName>
        <fullName evidence="9">ABC transporter permease</fullName>
    </submittedName>
</protein>
<dbReference type="PANTHER" id="PTHR30572:SF18">
    <property type="entry name" value="ABC-TYPE MACROLIDE FAMILY EXPORT SYSTEM PERMEASE COMPONENT 2"/>
    <property type="match status" value="1"/>
</dbReference>
<evidence type="ECO:0000256" key="4">
    <source>
        <dbReference type="ARBA" id="ARBA00022989"/>
    </source>
</evidence>
<reference evidence="9" key="1">
    <citation type="submission" date="2020-10" db="EMBL/GenBank/DDBJ databases">
        <title>Phylogeny of dyella-like bacteria.</title>
        <authorList>
            <person name="Fu J."/>
        </authorList>
    </citation>
    <scope>NUCLEOTIDE SEQUENCE</scope>
    <source>
        <strain evidence="9">DHON07</strain>
    </source>
</reference>
<evidence type="ECO:0000256" key="3">
    <source>
        <dbReference type="ARBA" id="ARBA00022692"/>
    </source>
</evidence>
<dbReference type="InterPro" id="IPR025857">
    <property type="entry name" value="MacB_PCD"/>
</dbReference>
<evidence type="ECO:0000313" key="9">
    <source>
        <dbReference type="EMBL" id="MBM7131110.1"/>
    </source>
</evidence>
<evidence type="ECO:0000259" key="7">
    <source>
        <dbReference type="Pfam" id="PF02687"/>
    </source>
</evidence>
<keyword evidence="2" id="KW-1003">Cell membrane</keyword>
<accession>A0ABS2KJL7</accession>
<gene>
    <name evidence="9" type="ORF">ISS99_16415</name>
</gene>
<dbReference type="Pfam" id="PF02687">
    <property type="entry name" value="FtsX"/>
    <property type="match status" value="1"/>
</dbReference>